<dbReference type="EMBL" id="HACG01001378">
    <property type="protein sequence ID" value="CEK48243.1"/>
    <property type="molecule type" value="Transcribed_RNA"/>
</dbReference>
<evidence type="ECO:0000313" key="1">
    <source>
        <dbReference type="EMBL" id="CEK48243.1"/>
    </source>
</evidence>
<gene>
    <name evidence="1" type="primary">ORF3461</name>
</gene>
<accession>A0A0B6XWJ2</accession>
<feature type="non-terminal residue" evidence="1">
    <location>
        <position position="55"/>
    </location>
</feature>
<proteinExistence type="predicted"/>
<name>A0A0B6XWJ2_9EUPU</name>
<organism evidence="1">
    <name type="scientific">Arion vulgaris</name>
    <dbReference type="NCBI Taxonomy" id="1028688"/>
    <lineage>
        <taxon>Eukaryota</taxon>
        <taxon>Metazoa</taxon>
        <taxon>Spiralia</taxon>
        <taxon>Lophotrochozoa</taxon>
        <taxon>Mollusca</taxon>
        <taxon>Gastropoda</taxon>
        <taxon>Heterobranchia</taxon>
        <taxon>Euthyneura</taxon>
        <taxon>Panpulmonata</taxon>
        <taxon>Eupulmonata</taxon>
        <taxon>Stylommatophora</taxon>
        <taxon>Helicina</taxon>
        <taxon>Arionoidea</taxon>
        <taxon>Arionidae</taxon>
        <taxon>Arion</taxon>
    </lineage>
</organism>
<reference evidence="1" key="1">
    <citation type="submission" date="2014-12" db="EMBL/GenBank/DDBJ databases">
        <title>Insight into the proteome of Arion vulgaris.</title>
        <authorList>
            <person name="Aradska J."/>
            <person name="Bulat T."/>
            <person name="Smidak R."/>
            <person name="Sarate P."/>
            <person name="Gangsoo J."/>
            <person name="Sialana F."/>
            <person name="Bilban M."/>
            <person name="Lubec G."/>
        </authorList>
    </citation>
    <scope>NUCLEOTIDE SEQUENCE</scope>
    <source>
        <tissue evidence="1">Skin</tissue>
    </source>
</reference>
<sequence length="55" mass="6348">MIYDILLVNASQDLFTKITNIILVTSLMGTDFNQYITFPLFLEHIISPFFPPDPE</sequence>
<dbReference type="AlphaFoldDB" id="A0A0B6XWJ2"/>
<protein>
    <submittedName>
        <fullName evidence="1">Uncharacterized protein</fullName>
    </submittedName>
</protein>